<dbReference type="InterPro" id="IPR014001">
    <property type="entry name" value="Helicase_ATP-bd"/>
</dbReference>
<evidence type="ECO:0000256" key="7">
    <source>
        <dbReference type="ARBA" id="ARBA00034808"/>
    </source>
</evidence>
<dbReference type="Gene3D" id="3.40.50.300">
    <property type="entry name" value="P-loop containing nucleotide triphosphate hydrolases"/>
    <property type="match status" value="2"/>
</dbReference>
<evidence type="ECO:0000256" key="1">
    <source>
        <dbReference type="ARBA" id="ARBA00005446"/>
    </source>
</evidence>
<keyword evidence="11" id="KW-1185">Reference proteome</keyword>
<protein>
    <recommendedName>
        <fullName evidence="7">DNA 3'-5' helicase</fullName>
        <ecNumber evidence="7">5.6.2.4</ecNumber>
    </recommendedName>
</protein>
<dbReference type="GO" id="GO:0030894">
    <property type="term" value="C:replisome"/>
    <property type="evidence" value="ECO:0007669"/>
    <property type="project" value="TreeGrafter"/>
</dbReference>
<evidence type="ECO:0000259" key="9">
    <source>
        <dbReference type="PROSITE" id="PS51194"/>
    </source>
</evidence>
<dbReference type="InParanoid" id="A0A067MKH5"/>
<dbReference type="PANTHER" id="PTHR13710:SF105">
    <property type="entry name" value="ATP-DEPENDENT DNA HELICASE Q1"/>
    <property type="match status" value="1"/>
</dbReference>
<dbReference type="GO" id="GO:0003677">
    <property type="term" value="F:DNA binding"/>
    <property type="evidence" value="ECO:0007669"/>
    <property type="project" value="UniProtKB-KW"/>
</dbReference>
<dbReference type="GO" id="GO:0043138">
    <property type="term" value="F:3'-5' DNA helicase activity"/>
    <property type="evidence" value="ECO:0007669"/>
    <property type="project" value="UniProtKB-EC"/>
</dbReference>
<accession>A0A067MKH5</accession>
<keyword evidence="2" id="KW-0547">Nucleotide-binding</keyword>
<dbReference type="PROSITE" id="PS51194">
    <property type="entry name" value="HELICASE_CTER"/>
    <property type="match status" value="1"/>
</dbReference>
<comment type="similarity">
    <text evidence="1">Belongs to the helicase family. RecQ subfamily.</text>
</comment>
<proteinExistence type="inferred from homology"/>
<dbReference type="GO" id="GO:0006281">
    <property type="term" value="P:DNA repair"/>
    <property type="evidence" value="ECO:0007669"/>
    <property type="project" value="TreeGrafter"/>
</dbReference>
<dbReference type="InterPro" id="IPR027417">
    <property type="entry name" value="P-loop_NTPase"/>
</dbReference>
<keyword evidence="3" id="KW-0067">ATP-binding</keyword>
<reference evidence="11" key="1">
    <citation type="journal article" date="2014" name="Proc. Natl. Acad. Sci. U.S.A.">
        <title>Extensive sampling of basidiomycete genomes demonstrates inadequacy of the white-rot/brown-rot paradigm for wood decay fungi.</title>
        <authorList>
            <person name="Riley R."/>
            <person name="Salamov A.A."/>
            <person name="Brown D.W."/>
            <person name="Nagy L.G."/>
            <person name="Floudas D."/>
            <person name="Held B.W."/>
            <person name="Levasseur A."/>
            <person name="Lombard V."/>
            <person name="Morin E."/>
            <person name="Otillar R."/>
            <person name="Lindquist E.A."/>
            <person name="Sun H."/>
            <person name="LaButti K.M."/>
            <person name="Schmutz J."/>
            <person name="Jabbour D."/>
            <person name="Luo H."/>
            <person name="Baker S.E."/>
            <person name="Pisabarro A.G."/>
            <person name="Walton J.D."/>
            <person name="Blanchette R.A."/>
            <person name="Henrissat B."/>
            <person name="Martin F."/>
            <person name="Cullen D."/>
            <person name="Hibbett D.S."/>
            <person name="Grigoriev I.V."/>
        </authorList>
    </citation>
    <scope>NUCLEOTIDE SEQUENCE [LARGE SCALE GENOMIC DNA]</scope>
    <source>
        <strain evidence="11">FD-172 SS1</strain>
    </source>
</reference>
<evidence type="ECO:0000256" key="2">
    <source>
        <dbReference type="ARBA" id="ARBA00022741"/>
    </source>
</evidence>
<dbReference type="GO" id="GO:0005737">
    <property type="term" value="C:cytoplasm"/>
    <property type="evidence" value="ECO:0007669"/>
    <property type="project" value="TreeGrafter"/>
</dbReference>
<dbReference type="GO" id="GO:0009378">
    <property type="term" value="F:four-way junction helicase activity"/>
    <property type="evidence" value="ECO:0007669"/>
    <property type="project" value="TreeGrafter"/>
</dbReference>
<evidence type="ECO:0000313" key="11">
    <source>
        <dbReference type="Proteomes" id="UP000027195"/>
    </source>
</evidence>
<organism evidence="10 11">
    <name type="scientific">Botryobasidium botryosum (strain FD-172 SS1)</name>
    <dbReference type="NCBI Taxonomy" id="930990"/>
    <lineage>
        <taxon>Eukaryota</taxon>
        <taxon>Fungi</taxon>
        <taxon>Dikarya</taxon>
        <taxon>Basidiomycota</taxon>
        <taxon>Agaricomycotina</taxon>
        <taxon>Agaricomycetes</taxon>
        <taxon>Cantharellales</taxon>
        <taxon>Botryobasidiaceae</taxon>
        <taxon>Botryobasidium</taxon>
    </lineage>
</organism>
<dbReference type="EMBL" id="KL198028">
    <property type="protein sequence ID" value="KDQ16268.1"/>
    <property type="molecule type" value="Genomic_DNA"/>
</dbReference>
<feature type="domain" description="Helicase C-terminal" evidence="9">
    <location>
        <begin position="213"/>
        <end position="396"/>
    </location>
</feature>
<dbReference type="SUPFAM" id="SSF52540">
    <property type="entry name" value="P-loop containing nucleoside triphosphate hydrolases"/>
    <property type="match status" value="1"/>
</dbReference>
<dbReference type="HOGENOM" id="CLU_001103_19_6_1"/>
<evidence type="ECO:0000256" key="6">
    <source>
        <dbReference type="ARBA" id="ARBA00034617"/>
    </source>
</evidence>
<dbReference type="EC" id="5.6.2.4" evidence="7"/>
<dbReference type="SMART" id="SM00490">
    <property type="entry name" value="HELICc"/>
    <property type="match status" value="1"/>
</dbReference>
<dbReference type="Pfam" id="PF00270">
    <property type="entry name" value="DEAD"/>
    <property type="match status" value="1"/>
</dbReference>
<feature type="domain" description="Helicase ATP-binding" evidence="8">
    <location>
        <begin position="15"/>
        <end position="188"/>
    </location>
</feature>
<evidence type="ECO:0000259" key="8">
    <source>
        <dbReference type="PROSITE" id="PS51192"/>
    </source>
</evidence>
<evidence type="ECO:0000256" key="5">
    <source>
        <dbReference type="ARBA" id="ARBA00023235"/>
    </source>
</evidence>
<dbReference type="SMART" id="SM00487">
    <property type="entry name" value="DEXDc"/>
    <property type="match status" value="1"/>
</dbReference>
<dbReference type="Proteomes" id="UP000027195">
    <property type="component" value="Unassembled WGS sequence"/>
</dbReference>
<dbReference type="PROSITE" id="PS51192">
    <property type="entry name" value="HELICASE_ATP_BIND_1"/>
    <property type="match status" value="1"/>
</dbReference>
<sequence>MRTGMNAFDGQVTFAEALYNGRDVVLLAGTGWGKTLAFVMACFLNPDIVIIIVSPLNALEEDQARRFRRWGLTATAVNANTLMKRPKLIQEIEAGKWQIVITSPENLLSPQHLKPALTKIGFAMKVKIVIDEAHCIALWGNDFRPAWGRIGEVHGYVSHRVPIGLASATAPRPMLTTMKRSVNIAEDKHVYINLGNFRPNLYWKAKVMEERQSLSERVDFLVPENPTPANFLPNECALVYVNSRRTGCEVLDAIRAKLPPELHHTVEVYHALRGPVSKAWILERFFKNGIRILICTEAAGMGCDFPNVHLVVQYMATDSLISWVQRAGRGGRDGKPCTCILLVEPGVVKEKLSATVGNGDDEPGINEELEYSKKCDETLRQYILTDNCRWQFIDTYFGNPPHGRAF</sequence>
<comment type="catalytic activity">
    <reaction evidence="6">
        <text>Couples ATP hydrolysis with the unwinding of duplex DNA by translocating in the 3'-5' direction.</text>
        <dbReference type="EC" id="5.6.2.4"/>
    </reaction>
</comment>
<evidence type="ECO:0000256" key="4">
    <source>
        <dbReference type="ARBA" id="ARBA00023125"/>
    </source>
</evidence>
<name>A0A067MKH5_BOTB1</name>
<dbReference type="OrthoDB" id="10261556at2759"/>
<dbReference type="InterPro" id="IPR011545">
    <property type="entry name" value="DEAD/DEAH_box_helicase_dom"/>
</dbReference>
<dbReference type="InterPro" id="IPR001650">
    <property type="entry name" value="Helicase_C-like"/>
</dbReference>
<evidence type="ECO:0000313" key="10">
    <source>
        <dbReference type="EMBL" id="KDQ16268.1"/>
    </source>
</evidence>
<dbReference type="AlphaFoldDB" id="A0A067MKH5"/>
<dbReference type="Pfam" id="PF00271">
    <property type="entry name" value="Helicase_C"/>
    <property type="match status" value="1"/>
</dbReference>
<gene>
    <name evidence="10" type="ORF">BOTBODRAFT_107343</name>
</gene>
<dbReference type="PANTHER" id="PTHR13710">
    <property type="entry name" value="DNA HELICASE RECQ FAMILY MEMBER"/>
    <property type="match status" value="1"/>
</dbReference>
<keyword evidence="4" id="KW-0238">DNA-binding</keyword>
<keyword evidence="5" id="KW-0413">Isomerase</keyword>
<dbReference type="GO" id="GO:0005524">
    <property type="term" value="F:ATP binding"/>
    <property type="evidence" value="ECO:0007669"/>
    <property type="project" value="UniProtKB-KW"/>
</dbReference>
<evidence type="ECO:0000256" key="3">
    <source>
        <dbReference type="ARBA" id="ARBA00022840"/>
    </source>
</evidence>
<dbReference type="GO" id="GO:0006310">
    <property type="term" value="P:DNA recombination"/>
    <property type="evidence" value="ECO:0007669"/>
    <property type="project" value="TreeGrafter"/>
</dbReference>
<dbReference type="STRING" id="930990.A0A067MKH5"/>